<evidence type="ECO:0000313" key="2">
    <source>
        <dbReference type="EMBL" id="UZE97399.1"/>
    </source>
</evidence>
<dbReference type="RefSeq" id="WP_265048873.1">
    <property type="nucleotide sequence ID" value="NZ_CP100390.1"/>
</dbReference>
<feature type="signal peptide" evidence="1">
    <location>
        <begin position="1"/>
        <end position="18"/>
    </location>
</feature>
<organism evidence="2 3">
    <name type="scientific">Alkalimarinus alittae</name>
    <dbReference type="NCBI Taxonomy" id="2961619"/>
    <lineage>
        <taxon>Bacteria</taxon>
        <taxon>Pseudomonadati</taxon>
        <taxon>Pseudomonadota</taxon>
        <taxon>Gammaproteobacteria</taxon>
        <taxon>Alteromonadales</taxon>
        <taxon>Alteromonadaceae</taxon>
        <taxon>Alkalimarinus</taxon>
    </lineage>
</organism>
<evidence type="ECO:0000313" key="3">
    <source>
        <dbReference type="Proteomes" id="UP001163739"/>
    </source>
</evidence>
<evidence type="ECO:0008006" key="4">
    <source>
        <dbReference type="Google" id="ProtNLM"/>
    </source>
</evidence>
<feature type="chain" id="PRO_5046880195" description="DUF4124 domain-containing protein" evidence="1">
    <location>
        <begin position="19"/>
        <end position="175"/>
    </location>
</feature>
<protein>
    <recommendedName>
        <fullName evidence="4">DUF4124 domain-containing protein</fullName>
    </recommendedName>
</protein>
<reference evidence="2" key="1">
    <citation type="submission" date="2022-06" db="EMBL/GenBank/DDBJ databases">
        <title>Alkalimarinus sp. nov., isolated from gut of a Alitta virens.</title>
        <authorList>
            <person name="Yang A.I."/>
            <person name="Shin N.-R."/>
        </authorList>
    </citation>
    <scope>NUCLEOTIDE SEQUENCE</scope>
    <source>
        <strain evidence="2">A2M4</strain>
    </source>
</reference>
<accession>A0ABY6N5Y5</accession>
<gene>
    <name evidence="2" type="ORF">NKI27_06520</name>
</gene>
<keyword evidence="1" id="KW-0732">Signal</keyword>
<dbReference type="Proteomes" id="UP001163739">
    <property type="component" value="Chromosome"/>
</dbReference>
<proteinExistence type="predicted"/>
<keyword evidence="3" id="KW-1185">Reference proteome</keyword>
<sequence length="175" mass="20164">MRVFTVLLVSLISSNAAAEIHTCEINQRTVYSDTPCSHISKNYTSAKAAHPTSHWWEDIDGRNQYKQPVVLDGPLDERVDKVASIISEAWLKSNDCQTAISTGQEGYNCKDFLQYIEPDTAFWQASRQYQSLNFYTKKKVKNQQKMTSIEQQIHDLVSFRAELKQYVKKQQPAQR</sequence>
<dbReference type="EMBL" id="CP100390">
    <property type="protein sequence ID" value="UZE97399.1"/>
    <property type="molecule type" value="Genomic_DNA"/>
</dbReference>
<evidence type="ECO:0000256" key="1">
    <source>
        <dbReference type="SAM" id="SignalP"/>
    </source>
</evidence>
<name>A0ABY6N5Y5_9ALTE</name>